<proteinExistence type="predicted"/>
<evidence type="ECO:0000313" key="3">
    <source>
        <dbReference type="Proteomes" id="UP000033054"/>
    </source>
</evidence>
<dbReference type="KEGG" id="srd:SD10_06845"/>
<dbReference type="EMBL" id="CP010429">
    <property type="protein sequence ID" value="AKD54667.1"/>
    <property type="molecule type" value="Genomic_DNA"/>
</dbReference>
<reference evidence="2 3" key="1">
    <citation type="journal article" date="2014" name="Curr. Microbiol.">
        <title>Spirosoma radiotolerans sp. nov., a gamma-radiation-resistant bacterium isolated from gamma ray-irradiated soil.</title>
        <authorList>
            <person name="Lee J.J."/>
            <person name="Srinivasan S."/>
            <person name="Lim S."/>
            <person name="Joe M."/>
            <person name="Im S."/>
            <person name="Bae S.I."/>
            <person name="Park K.R."/>
            <person name="Han J.H."/>
            <person name="Park S.H."/>
            <person name="Joo B.M."/>
            <person name="Park S.J."/>
            <person name="Kim M.K."/>
        </authorList>
    </citation>
    <scope>NUCLEOTIDE SEQUENCE [LARGE SCALE GENOMIC DNA]</scope>
    <source>
        <strain evidence="2 3">DG5A</strain>
    </source>
</reference>
<sequence length="163" mass="18843">MTTLEHVQRKAQSLKDAFEKVQSNHFYWQRKTKPLLDKTLTQIQESTDLNWTFQNLSPELVRLVLNDGQGQQMATLSFRLTYKSLVSIDMSYYSQTYQPDAKSETFLTIYSLEPGLIDESLIYSSVTQLMDQLLKEYGPLPSTYKDPHATPNTIRIRTNVPNS</sequence>
<accession>A0A0E3V628</accession>
<organism evidence="2 3">
    <name type="scientific">Spirosoma radiotolerans</name>
    <dbReference type="NCBI Taxonomy" id="1379870"/>
    <lineage>
        <taxon>Bacteria</taxon>
        <taxon>Pseudomonadati</taxon>
        <taxon>Bacteroidota</taxon>
        <taxon>Cytophagia</taxon>
        <taxon>Cytophagales</taxon>
        <taxon>Cytophagaceae</taxon>
        <taxon>Spirosoma</taxon>
    </lineage>
</organism>
<feature type="compositionally biased region" description="Polar residues" evidence="1">
    <location>
        <begin position="150"/>
        <end position="163"/>
    </location>
</feature>
<dbReference type="OrthoDB" id="961990at2"/>
<dbReference type="PATRIC" id="fig|1379870.5.peg.1488"/>
<dbReference type="AlphaFoldDB" id="A0A0E3V628"/>
<name>A0A0E3V628_9BACT</name>
<dbReference type="RefSeq" id="WP_046376270.1">
    <property type="nucleotide sequence ID" value="NZ_CP010429.1"/>
</dbReference>
<protein>
    <submittedName>
        <fullName evidence="2">Uncharacterized protein</fullName>
    </submittedName>
</protein>
<dbReference type="HOGENOM" id="CLU_1626037_0_0_10"/>
<evidence type="ECO:0000313" key="2">
    <source>
        <dbReference type="EMBL" id="AKD54667.1"/>
    </source>
</evidence>
<gene>
    <name evidence="2" type="ORF">SD10_06845</name>
</gene>
<keyword evidence="3" id="KW-1185">Reference proteome</keyword>
<evidence type="ECO:0000256" key="1">
    <source>
        <dbReference type="SAM" id="MobiDB-lite"/>
    </source>
</evidence>
<dbReference type="Proteomes" id="UP000033054">
    <property type="component" value="Chromosome"/>
</dbReference>
<feature type="region of interest" description="Disordered" evidence="1">
    <location>
        <begin position="142"/>
        <end position="163"/>
    </location>
</feature>